<dbReference type="Proteomes" id="UP000321367">
    <property type="component" value="Unassembled WGS sequence"/>
</dbReference>
<dbReference type="PANTHER" id="PTHR40254">
    <property type="entry name" value="BLR0577 PROTEIN"/>
    <property type="match status" value="1"/>
</dbReference>
<dbReference type="RefSeq" id="WP_146932072.1">
    <property type="nucleotide sequence ID" value="NZ_CBCSHZ010000006.1"/>
</dbReference>
<evidence type="ECO:0000313" key="2">
    <source>
        <dbReference type="EMBL" id="TXD93947.1"/>
    </source>
</evidence>
<dbReference type="InterPro" id="IPR036188">
    <property type="entry name" value="FAD/NAD-bd_sf"/>
</dbReference>
<sequence>MDKKNIAIIGSGATAIYLLKHINDHLEKLKSFIQEISIFEKGIHMGMGMPYNPETTDIYNLANISSKEIPDLPETFGNWLREQKPEILESWNIKDLPIDDTKVYSRISLGAYFHEQYTILIQELTDKGIIVHQINEEEVRDILMDEKTNRVLVKTSKGGSIDFEKVIIATGHHWFEEDNEGIGYYSSPWPIHKLLPKPGEYYNYSIGTLGASLSAFDVVSSLAHRHGVFSEKGDELIYKLNPDAQSFKIVMHSAEGWLPHLQYEQEYPMREIYRHAKREEILSLIDNDGYLRIHTFFDKICRQALIRSFEKDTMPKIVERLESDNISFKDFVQIMSDEHEYSDSFEGMRKERVAARNSVNNNKPIYWKETLDDLMYCLNFHAELLPAEDHLFFRREVMTFLMNVIAALPLASANILLALYDEGCIDLVTGKAEVIEDSGKDDRTLIEVEKEVGTKETYNYRMFVNCAGQKNIELEQFPFPSLIKDGKVRKARAKFKTLKDLNELPESINKDLVFQEQSELLLYTGGLDIDAAYRLINKNGNPNDNIYDISFTHTSGCRPYSYGLQACSATSKILTEVWLFAISENSEINVEIEKITELYDDNEI</sequence>
<feature type="domain" description="FAD-dependent urate hydroxylase HpyO/Asp monooxygenase CreE-like FAD/NAD(P)-binding" evidence="1">
    <location>
        <begin position="7"/>
        <end position="172"/>
    </location>
</feature>
<organism evidence="2 3">
    <name type="scientific">Gillisia hiemivivida</name>
    <dbReference type="NCBI Taxonomy" id="291190"/>
    <lineage>
        <taxon>Bacteria</taxon>
        <taxon>Pseudomonadati</taxon>
        <taxon>Bacteroidota</taxon>
        <taxon>Flavobacteriia</taxon>
        <taxon>Flavobacteriales</taxon>
        <taxon>Flavobacteriaceae</taxon>
        <taxon>Gillisia</taxon>
    </lineage>
</organism>
<reference evidence="2 3" key="1">
    <citation type="submission" date="2019-08" db="EMBL/GenBank/DDBJ databases">
        <title>Genome sequence of Gillisia hiemivivida IC154 (type strain).</title>
        <authorList>
            <person name="Bowman J.P."/>
        </authorList>
    </citation>
    <scope>NUCLEOTIDE SEQUENCE [LARGE SCALE GENOMIC DNA]</scope>
    <source>
        <strain evidence="2 3">IC154</strain>
    </source>
</reference>
<dbReference type="Pfam" id="PF13454">
    <property type="entry name" value="NAD_binding_9"/>
    <property type="match status" value="1"/>
</dbReference>
<protein>
    <recommendedName>
        <fullName evidence="1">FAD-dependent urate hydroxylase HpyO/Asp monooxygenase CreE-like FAD/NAD(P)-binding domain-containing protein</fullName>
    </recommendedName>
</protein>
<dbReference type="InterPro" id="IPR038732">
    <property type="entry name" value="HpyO/CreE_NAD-binding"/>
</dbReference>
<dbReference type="OrthoDB" id="6309046at2"/>
<dbReference type="EMBL" id="VORY01000007">
    <property type="protein sequence ID" value="TXD93947.1"/>
    <property type="molecule type" value="Genomic_DNA"/>
</dbReference>
<dbReference type="AlphaFoldDB" id="A0A5C6ZT28"/>
<gene>
    <name evidence="2" type="ORF">ES724_08475</name>
</gene>
<evidence type="ECO:0000313" key="3">
    <source>
        <dbReference type="Proteomes" id="UP000321367"/>
    </source>
</evidence>
<comment type="caution">
    <text evidence="2">The sequence shown here is derived from an EMBL/GenBank/DDBJ whole genome shotgun (WGS) entry which is preliminary data.</text>
</comment>
<dbReference type="PANTHER" id="PTHR40254:SF1">
    <property type="entry name" value="BLR0577 PROTEIN"/>
    <property type="match status" value="1"/>
</dbReference>
<accession>A0A5C6ZT28</accession>
<keyword evidence="3" id="KW-1185">Reference proteome</keyword>
<name>A0A5C6ZT28_9FLAO</name>
<proteinExistence type="predicted"/>
<dbReference type="InterPro" id="IPR052189">
    <property type="entry name" value="L-asp_N-monooxygenase_NS-form"/>
</dbReference>
<dbReference type="SUPFAM" id="SSF51905">
    <property type="entry name" value="FAD/NAD(P)-binding domain"/>
    <property type="match status" value="1"/>
</dbReference>
<evidence type="ECO:0000259" key="1">
    <source>
        <dbReference type="Pfam" id="PF13454"/>
    </source>
</evidence>